<organism evidence="1 2">
    <name type="scientific">Austropuccinia psidii MF-1</name>
    <dbReference type="NCBI Taxonomy" id="1389203"/>
    <lineage>
        <taxon>Eukaryota</taxon>
        <taxon>Fungi</taxon>
        <taxon>Dikarya</taxon>
        <taxon>Basidiomycota</taxon>
        <taxon>Pucciniomycotina</taxon>
        <taxon>Pucciniomycetes</taxon>
        <taxon>Pucciniales</taxon>
        <taxon>Sphaerophragmiaceae</taxon>
        <taxon>Austropuccinia</taxon>
    </lineage>
</organism>
<reference evidence="1" key="1">
    <citation type="submission" date="2021-03" db="EMBL/GenBank/DDBJ databases">
        <title>Draft genome sequence of rust myrtle Austropuccinia psidii MF-1, a brazilian biotype.</title>
        <authorList>
            <person name="Quecine M.C."/>
            <person name="Pachon D.M.R."/>
            <person name="Bonatelli M.L."/>
            <person name="Correr F.H."/>
            <person name="Franceschini L.M."/>
            <person name="Leite T.F."/>
            <person name="Margarido G.R.A."/>
            <person name="Almeida C.A."/>
            <person name="Ferrarezi J.A."/>
            <person name="Labate C.A."/>
        </authorList>
    </citation>
    <scope>NUCLEOTIDE SEQUENCE</scope>
    <source>
        <strain evidence="1">MF-1</strain>
    </source>
</reference>
<dbReference type="Proteomes" id="UP000765509">
    <property type="component" value="Unassembled WGS sequence"/>
</dbReference>
<protein>
    <submittedName>
        <fullName evidence="1">Uncharacterized protein</fullName>
    </submittedName>
</protein>
<dbReference type="EMBL" id="AVOT02082030">
    <property type="protein sequence ID" value="MBW0568112.1"/>
    <property type="molecule type" value="Genomic_DNA"/>
</dbReference>
<name>A0A9Q3JUS4_9BASI</name>
<dbReference type="AlphaFoldDB" id="A0A9Q3JUS4"/>
<evidence type="ECO:0000313" key="1">
    <source>
        <dbReference type="EMBL" id="MBW0568112.1"/>
    </source>
</evidence>
<accession>A0A9Q3JUS4</accession>
<sequence>MLLPHRPNPQQHLPFLRSCNALKMRLQFHHPISALTTPYTSAPLPHLLCCLQSLCSHGTLKICLQCCPQSSLCLILSLPLTILMLRY</sequence>
<keyword evidence="2" id="KW-1185">Reference proteome</keyword>
<gene>
    <name evidence="1" type="ORF">O181_107827</name>
</gene>
<comment type="caution">
    <text evidence="1">The sequence shown here is derived from an EMBL/GenBank/DDBJ whole genome shotgun (WGS) entry which is preliminary data.</text>
</comment>
<evidence type="ECO:0000313" key="2">
    <source>
        <dbReference type="Proteomes" id="UP000765509"/>
    </source>
</evidence>
<proteinExistence type="predicted"/>